<feature type="transmembrane region" description="Helical" evidence="7">
    <location>
        <begin position="182"/>
        <end position="201"/>
    </location>
</feature>
<keyword evidence="4 7" id="KW-0812">Transmembrane</keyword>
<gene>
    <name evidence="10" type="ORF">MMF93_02780</name>
</gene>
<proteinExistence type="inferred from homology"/>
<organism evidence="10 11">
    <name type="scientific">Streptomyces tubbatahanensis</name>
    <dbReference type="NCBI Taxonomy" id="2923272"/>
    <lineage>
        <taxon>Bacteria</taxon>
        <taxon>Bacillati</taxon>
        <taxon>Actinomycetota</taxon>
        <taxon>Actinomycetes</taxon>
        <taxon>Kitasatosporales</taxon>
        <taxon>Streptomycetaceae</taxon>
        <taxon>Streptomyces</taxon>
    </lineage>
</organism>
<evidence type="ECO:0000313" key="10">
    <source>
        <dbReference type="EMBL" id="UNS95518.1"/>
    </source>
</evidence>
<sequence length="320" mass="35526">MSGLTASPPDHKPPQRDRDSSAAHGAARRRPAAAPGREGSGRRRRETRTGKALRLLALTCASLVFLYPFVWLISASLKPSEHVFDNALIPTVWQFANYTEIWTAVPLLTWVGNSVTVTAAAAVTVTVSSSLVAFGFAYFRFPGRNALFGLVIATMMLPAVVTMVPQYLIFNWLHLASTQVPLWAPNLFGSAFYIFLLRQFFLGLPRELFEAARIDGASYWRMFWQIAVPLCKPAMVVTFVFEVQAAWTDLVRPLIYLRDPGLYTVPRGLKAVLDQFGEGGEMRWEIVCAASLIVTLPMILVFFLGQRHFVSGIATQGRKG</sequence>
<feature type="domain" description="ABC transmembrane type-1" evidence="9">
    <location>
        <begin position="111"/>
        <end position="305"/>
    </location>
</feature>
<evidence type="ECO:0000259" key="9">
    <source>
        <dbReference type="PROSITE" id="PS50928"/>
    </source>
</evidence>
<keyword evidence="3" id="KW-1003">Cell membrane</keyword>
<evidence type="ECO:0000256" key="4">
    <source>
        <dbReference type="ARBA" id="ARBA00022692"/>
    </source>
</evidence>
<evidence type="ECO:0000256" key="8">
    <source>
        <dbReference type="SAM" id="MobiDB-lite"/>
    </source>
</evidence>
<evidence type="ECO:0000256" key="2">
    <source>
        <dbReference type="ARBA" id="ARBA00022448"/>
    </source>
</evidence>
<evidence type="ECO:0000313" key="11">
    <source>
        <dbReference type="Proteomes" id="UP001202244"/>
    </source>
</evidence>
<evidence type="ECO:0000256" key="7">
    <source>
        <dbReference type="RuleBase" id="RU363032"/>
    </source>
</evidence>
<dbReference type="Gene3D" id="1.10.3720.10">
    <property type="entry name" value="MetI-like"/>
    <property type="match status" value="1"/>
</dbReference>
<feature type="transmembrane region" description="Helical" evidence="7">
    <location>
        <begin position="52"/>
        <end position="73"/>
    </location>
</feature>
<evidence type="ECO:0000256" key="5">
    <source>
        <dbReference type="ARBA" id="ARBA00022989"/>
    </source>
</evidence>
<dbReference type="InterPro" id="IPR000515">
    <property type="entry name" value="MetI-like"/>
</dbReference>
<dbReference type="PROSITE" id="PS50928">
    <property type="entry name" value="ABC_TM1"/>
    <property type="match status" value="1"/>
</dbReference>
<feature type="transmembrane region" description="Helical" evidence="7">
    <location>
        <begin position="222"/>
        <end position="241"/>
    </location>
</feature>
<keyword evidence="5 7" id="KW-1133">Transmembrane helix</keyword>
<dbReference type="EMBL" id="CP093846">
    <property type="protein sequence ID" value="UNS95518.1"/>
    <property type="molecule type" value="Genomic_DNA"/>
</dbReference>
<dbReference type="InterPro" id="IPR035906">
    <property type="entry name" value="MetI-like_sf"/>
</dbReference>
<dbReference type="Proteomes" id="UP001202244">
    <property type="component" value="Chromosome"/>
</dbReference>
<name>A0ABY3XM63_9ACTN</name>
<dbReference type="RefSeq" id="WP_242749243.1">
    <property type="nucleotide sequence ID" value="NZ_CP093846.1"/>
</dbReference>
<keyword evidence="11" id="KW-1185">Reference proteome</keyword>
<feature type="transmembrane region" description="Helical" evidence="7">
    <location>
        <begin position="284"/>
        <end position="304"/>
    </location>
</feature>
<keyword evidence="6 7" id="KW-0472">Membrane</keyword>
<dbReference type="SUPFAM" id="SSF161098">
    <property type="entry name" value="MetI-like"/>
    <property type="match status" value="1"/>
</dbReference>
<evidence type="ECO:0000256" key="1">
    <source>
        <dbReference type="ARBA" id="ARBA00004651"/>
    </source>
</evidence>
<dbReference type="PANTHER" id="PTHR43744:SF12">
    <property type="entry name" value="ABC TRANSPORTER PERMEASE PROTEIN MG189-RELATED"/>
    <property type="match status" value="1"/>
</dbReference>
<protein>
    <submittedName>
        <fullName evidence="10">Carbohydrate ABC transporter permease</fullName>
    </submittedName>
</protein>
<comment type="similarity">
    <text evidence="7">Belongs to the binding-protein-dependent transport system permease family.</text>
</comment>
<feature type="transmembrane region" description="Helical" evidence="7">
    <location>
        <begin position="115"/>
        <end position="139"/>
    </location>
</feature>
<dbReference type="CDD" id="cd06261">
    <property type="entry name" value="TM_PBP2"/>
    <property type="match status" value="1"/>
</dbReference>
<comment type="subcellular location">
    <subcellularLocation>
        <location evidence="1 7">Cell membrane</location>
        <topology evidence="1 7">Multi-pass membrane protein</topology>
    </subcellularLocation>
</comment>
<dbReference type="PANTHER" id="PTHR43744">
    <property type="entry name" value="ABC TRANSPORTER PERMEASE PROTEIN MG189-RELATED-RELATED"/>
    <property type="match status" value="1"/>
</dbReference>
<reference evidence="10 11" key="1">
    <citation type="journal article" date="2023" name="Microbiol. Spectr.">
        <title>Synergy between Genome Mining, Metabolomics, and Bioinformatics Uncovers Antibacterial Chlorinated Carbazole Alkaloids and Their Biosynthetic Gene Cluster from Streptomyces tubbatahanensis sp. nov., a Novel Actinomycete Isolated from Sulu Sea, Philippines.</title>
        <authorList>
            <person name="Tenebro C.P."/>
            <person name="Trono D.J.V.L."/>
            <person name="Balida L.A.P."/>
            <person name="Bayog L.K.A."/>
            <person name="Bruna J.R."/>
            <person name="Sabido E.M."/>
            <person name="Caspe D.P.C."/>
            <person name="de Los Santos E.L.C."/>
            <person name="Saludes J.P."/>
            <person name="Dalisay D.S."/>
        </authorList>
    </citation>
    <scope>NUCLEOTIDE SEQUENCE [LARGE SCALE GENOMIC DNA]</scope>
    <source>
        <strain evidence="10 11">DSD3025</strain>
    </source>
</reference>
<feature type="transmembrane region" description="Helical" evidence="7">
    <location>
        <begin position="146"/>
        <end position="170"/>
    </location>
</feature>
<accession>A0ABY3XM63</accession>
<evidence type="ECO:0000256" key="6">
    <source>
        <dbReference type="ARBA" id="ARBA00023136"/>
    </source>
</evidence>
<feature type="region of interest" description="Disordered" evidence="8">
    <location>
        <begin position="1"/>
        <end position="46"/>
    </location>
</feature>
<keyword evidence="2 7" id="KW-0813">Transport</keyword>
<feature type="compositionally biased region" description="Basic and acidic residues" evidence="8">
    <location>
        <begin position="9"/>
        <end position="21"/>
    </location>
</feature>
<dbReference type="Pfam" id="PF00528">
    <property type="entry name" value="BPD_transp_1"/>
    <property type="match status" value="1"/>
</dbReference>
<evidence type="ECO:0000256" key="3">
    <source>
        <dbReference type="ARBA" id="ARBA00022475"/>
    </source>
</evidence>